<reference evidence="2" key="1">
    <citation type="journal article" date="2019" name="Front. Microbiol.">
        <title>Pandoravirus Celtis Illustrates the Microevolution Processes at Work in the Giant Pandoraviridae Genomes.</title>
        <authorList>
            <person name="Legendre M."/>
            <person name="Alempic J.M."/>
            <person name="Philippe N."/>
            <person name="Lartigue A."/>
            <person name="Jeudy S."/>
            <person name="Poirot O."/>
            <person name="Ta N.T."/>
            <person name="Nin S."/>
            <person name="Coute Y."/>
            <person name="Abergel C."/>
            <person name="Claverie J.M."/>
        </authorList>
    </citation>
    <scope>NUCLEOTIDE SEQUENCE</scope>
</reference>
<dbReference type="EMBL" id="MK174290">
    <property type="protein sequence ID" value="QBZ81581.1"/>
    <property type="molecule type" value="Genomic_DNA"/>
</dbReference>
<evidence type="ECO:0000313" key="2">
    <source>
        <dbReference type="EMBL" id="QBZ81581.1"/>
    </source>
</evidence>
<name>A0A4D6EIC9_9VIRU</name>
<protein>
    <recommendedName>
        <fullName evidence="4">F-box domain-containing protein</fullName>
    </recommendedName>
</protein>
<evidence type="ECO:0008006" key="4">
    <source>
        <dbReference type="Google" id="ProtNLM"/>
    </source>
</evidence>
<proteinExistence type="predicted"/>
<gene>
    <name evidence="2" type="ORF">pclt_cds_995</name>
</gene>
<evidence type="ECO:0000313" key="3">
    <source>
        <dbReference type="Proteomes" id="UP001237152"/>
    </source>
</evidence>
<feature type="region of interest" description="Disordered" evidence="1">
    <location>
        <begin position="1"/>
        <end position="25"/>
    </location>
</feature>
<sequence length="149" mass="16473">MKKRTEKVPNNDATRRPTKSRAHHASTRADKILAIVFFCARDKIGVGGLRMTGLLDLPDELLLAILRRAIPRPGACNGGRCRSNLPTHAPSMGRRRPLATRFGMRRRQRPGVGSVRGFDMQATRAPCGIDHGRHDRHDATGPKDHVACI</sequence>
<dbReference type="Proteomes" id="UP001237152">
    <property type="component" value="Segment"/>
</dbReference>
<organism evidence="2 3">
    <name type="scientific">Pandoravirus celtis</name>
    <dbReference type="NCBI Taxonomy" id="2568002"/>
    <lineage>
        <taxon>Viruses</taxon>
        <taxon>Pandoravirus</taxon>
    </lineage>
</organism>
<accession>A0A4D6EIC9</accession>
<feature type="compositionally biased region" description="Basic and acidic residues" evidence="1">
    <location>
        <begin position="130"/>
        <end position="149"/>
    </location>
</feature>
<feature type="compositionally biased region" description="Basic and acidic residues" evidence="1">
    <location>
        <begin position="1"/>
        <end position="15"/>
    </location>
</feature>
<feature type="region of interest" description="Disordered" evidence="1">
    <location>
        <begin position="126"/>
        <end position="149"/>
    </location>
</feature>
<feature type="compositionally biased region" description="Basic residues" evidence="1">
    <location>
        <begin position="16"/>
        <end position="25"/>
    </location>
</feature>
<evidence type="ECO:0000256" key="1">
    <source>
        <dbReference type="SAM" id="MobiDB-lite"/>
    </source>
</evidence>